<comment type="caution">
    <text evidence="1">The sequence shown here is derived from an EMBL/GenBank/DDBJ whole genome shotgun (WGS) entry which is preliminary data.</text>
</comment>
<name>A0A540KGN1_MALBA</name>
<dbReference type="Proteomes" id="UP000315295">
    <property type="component" value="Unassembled WGS sequence"/>
</dbReference>
<reference evidence="1 2" key="1">
    <citation type="journal article" date="2019" name="G3 (Bethesda)">
        <title>Sequencing of a Wild Apple (Malus baccata) Genome Unravels the Differences Between Cultivated and Wild Apple Species Regarding Disease Resistance and Cold Tolerance.</title>
        <authorList>
            <person name="Chen X."/>
        </authorList>
    </citation>
    <scope>NUCLEOTIDE SEQUENCE [LARGE SCALE GENOMIC DNA]</scope>
    <source>
        <strain evidence="2">cv. Shandingzi</strain>
        <tissue evidence="1">Leaves</tissue>
    </source>
</reference>
<keyword evidence="2" id="KW-1185">Reference proteome</keyword>
<sequence length="107" mass="12626">MLVLLHDSWTSIKRNQFHFSRISYKGRVLFHKGQHSRELDTKAPIWQDPLYFPGSPRPRTRPFKSRAQYISFQHDNKILPSEIVNNSPSKEFPTLYPTTTLPSRVME</sequence>
<accession>A0A540KGN1</accession>
<dbReference type="EMBL" id="VIEB01001304">
    <property type="protein sequence ID" value="TQD73320.1"/>
    <property type="molecule type" value="Genomic_DNA"/>
</dbReference>
<evidence type="ECO:0000313" key="2">
    <source>
        <dbReference type="Proteomes" id="UP000315295"/>
    </source>
</evidence>
<evidence type="ECO:0000313" key="1">
    <source>
        <dbReference type="EMBL" id="TQD73320.1"/>
    </source>
</evidence>
<proteinExistence type="predicted"/>
<protein>
    <submittedName>
        <fullName evidence="1">Uncharacterized protein</fullName>
    </submittedName>
</protein>
<organism evidence="1 2">
    <name type="scientific">Malus baccata</name>
    <name type="common">Siberian crab apple</name>
    <name type="synonym">Pyrus baccata</name>
    <dbReference type="NCBI Taxonomy" id="106549"/>
    <lineage>
        <taxon>Eukaryota</taxon>
        <taxon>Viridiplantae</taxon>
        <taxon>Streptophyta</taxon>
        <taxon>Embryophyta</taxon>
        <taxon>Tracheophyta</taxon>
        <taxon>Spermatophyta</taxon>
        <taxon>Magnoliopsida</taxon>
        <taxon>eudicotyledons</taxon>
        <taxon>Gunneridae</taxon>
        <taxon>Pentapetalae</taxon>
        <taxon>rosids</taxon>
        <taxon>fabids</taxon>
        <taxon>Rosales</taxon>
        <taxon>Rosaceae</taxon>
        <taxon>Amygdaloideae</taxon>
        <taxon>Maleae</taxon>
        <taxon>Malus</taxon>
    </lineage>
</organism>
<dbReference type="AlphaFoldDB" id="A0A540KGN1"/>
<gene>
    <name evidence="1" type="ORF">C1H46_041151</name>
</gene>